<dbReference type="EMBL" id="VSRR010009365">
    <property type="protein sequence ID" value="MPC50231.1"/>
    <property type="molecule type" value="Genomic_DNA"/>
</dbReference>
<keyword evidence="2" id="KW-1185">Reference proteome</keyword>
<comment type="caution">
    <text evidence="1">The sequence shown here is derived from an EMBL/GenBank/DDBJ whole genome shotgun (WGS) entry which is preliminary data.</text>
</comment>
<name>A0A5B7FS41_PORTR</name>
<dbReference type="AlphaFoldDB" id="A0A5B7FS41"/>
<sequence>MKYVHSILMMSLARCGSVSGRTGMYFRRLMVSLGLRGRRGKVGQQALCGTQDSQAHGFESWPRSEIRKGIHSR</sequence>
<gene>
    <name evidence="1" type="ORF">E2C01_044055</name>
</gene>
<protein>
    <submittedName>
        <fullName evidence="1">Uncharacterized protein</fullName>
    </submittedName>
</protein>
<proteinExistence type="predicted"/>
<reference evidence="1 2" key="1">
    <citation type="submission" date="2019-05" db="EMBL/GenBank/DDBJ databases">
        <title>Another draft genome of Portunus trituberculatus and its Hox gene families provides insights of decapod evolution.</title>
        <authorList>
            <person name="Jeong J.-H."/>
            <person name="Song I."/>
            <person name="Kim S."/>
            <person name="Choi T."/>
            <person name="Kim D."/>
            <person name="Ryu S."/>
            <person name="Kim W."/>
        </authorList>
    </citation>
    <scope>NUCLEOTIDE SEQUENCE [LARGE SCALE GENOMIC DNA]</scope>
    <source>
        <tissue evidence="1">Muscle</tissue>
    </source>
</reference>
<evidence type="ECO:0000313" key="2">
    <source>
        <dbReference type="Proteomes" id="UP000324222"/>
    </source>
</evidence>
<organism evidence="1 2">
    <name type="scientific">Portunus trituberculatus</name>
    <name type="common">Swimming crab</name>
    <name type="synonym">Neptunus trituberculatus</name>
    <dbReference type="NCBI Taxonomy" id="210409"/>
    <lineage>
        <taxon>Eukaryota</taxon>
        <taxon>Metazoa</taxon>
        <taxon>Ecdysozoa</taxon>
        <taxon>Arthropoda</taxon>
        <taxon>Crustacea</taxon>
        <taxon>Multicrustacea</taxon>
        <taxon>Malacostraca</taxon>
        <taxon>Eumalacostraca</taxon>
        <taxon>Eucarida</taxon>
        <taxon>Decapoda</taxon>
        <taxon>Pleocyemata</taxon>
        <taxon>Brachyura</taxon>
        <taxon>Eubrachyura</taxon>
        <taxon>Portunoidea</taxon>
        <taxon>Portunidae</taxon>
        <taxon>Portuninae</taxon>
        <taxon>Portunus</taxon>
    </lineage>
</organism>
<evidence type="ECO:0000313" key="1">
    <source>
        <dbReference type="EMBL" id="MPC50231.1"/>
    </source>
</evidence>
<accession>A0A5B7FS41</accession>
<dbReference type="Proteomes" id="UP000324222">
    <property type="component" value="Unassembled WGS sequence"/>
</dbReference>